<dbReference type="Gene3D" id="3.30.160.60">
    <property type="entry name" value="Classic Zinc Finger"/>
    <property type="match status" value="5"/>
</dbReference>
<keyword evidence="2" id="KW-0677">Repeat</keyword>
<feature type="region of interest" description="Disordered" evidence="6">
    <location>
        <begin position="718"/>
        <end position="753"/>
    </location>
</feature>
<dbReference type="PANTHER" id="PTHR13555">
    <property type="entry name" value="C2H2 ZINC FINGER CGI-62-RELATED"/>
    <property type="match status" value="1"/>
</dbReference>
<feature type="compositionally biased region" description="Polar residues" evidence="6">
    <location>
        <begin position="315"/>
        <end position="326"/>
    </location>
</feature>
<dbReference type="Proteomes" id="UP000694941">
    <property type="component" value="Unplaced"/>
</dbReference>
<sequence>MMGPLAFVSCSVCGREYGSQSIKFHEPKCLEKWKSVTMTGPSSPQKTRLHSSIPSIETTIRWRCDTCKVILPLNVKANHLAACIKNLKSYSTNLVERPRTRTLERPTVLVTNTTRNPRPKTETLPRPTLNIQLPIVDISNINSQESREYATKTATVHRRTKNPGVRPNGRTGRSKKSKLPIGYYHIGSRKPQGQSRAGLGASRVKHHHYSVFTRTGHHSYVPMPCRTCHRNIAPEKLHSHGSHSKYELGTIIKNKDQKLEEKLKNSLSPKRNTDLNQHKSFQKLDSKLTSSKYVEIKTDKANETNEQTKREPQIIWSSSYPKNNRNIGEGASQVVSSCDRSKYNRNSGGDSTPVSSCDHSKNNRNSGGDSTPVSSCDHSKYNRNSGGDSKPVSSCDHSKNNRNSGGDSIPVSLCDHGKYNRNSGGDSTPVSSCDHSKNNRNSGGGSTPVSSSDETVRKKSSVVTDRKTVNNVPKRDVTDVTKTETSTGKAARGLRTILCYICGREFGTKSLPIHEPQCVEKWKRENDALPSDQRRPIPQKPDNSEALTRDEYNEASWKIFQSQLAPCPDCGRTFFPDRLPIHQRACKGKNDNGGSKSDSFSVSETSDKDASSSVKKLAPRRCPLVTCYICGRQFGTKSIVLHEPQCFRKWKLQNDKLPSEQQSAEPEKPEPQIKENGATNVGEMEDAAWKSHLQQLVPCGRCGRTFFPDRLTVHERNCKYSSSRKTSSATPSHKSNLSSPPNSSSLTPPQKMVIEKKRGNSFFLYFP</sequence>
<name>A0ABM1BNI4_LIMPO</name>
<feature type="domain" description="C2HC/C3H-type" evidence="7">
    <location>
        <begin position="563"/>
        <end position="592"/>
    </location>
</feature>
<gene>
    <name evidence="9" type="primary">LOC106469613</name>
</gene>
<evidence type="ECO:0000256" key="3">
    <source>
        <dbReference type="ARBA" id="ARBA00022771"/>
    </source>
</evidence>
<dbReference type="PANTHER" id="PTHR13555:SF68">
    <property type="entry name" value="ZINC FINGER PROTEIN 474"/>
    <property type="match status" value="1"/>
</dbReference>
<evidence type="ECO:0000256" key="5">
    <source>
        <dbReference type="PROSITE-ProRule" id="PRU01371"/>
    </source>
</evidence>
<keyword evidence="4" id="KW-0862">Zinc</keyword>
<evidence type="ECO:0000256" key="1">
    <source>
        <dbReference type="ARBA" id="ARBA00022723"/>
    </source>
</evidence>
<feature type="compositionally biased region" description="Polar residues" evidence="6">
    <location>
        <begin position="592"/>
        <end position="604"/>
    </location>
</feature>
<feature type="region of interest" description="Disordered" evidence="6">
    <location>
        <begin position="299"/>
        <end position="466"/>
    </location>
</feature>
<feature type="compositionally biased region" description="Polar residues" evidence="6">
    <location>
        <begin position="420"/>
        <end position="433"/>
    </location>
</feature>
<evidence type="ECO:0000259" key="7">
    <source>
        <dbReference type="PROSITE" id="PS52027"/>
    </source>
</evidence>
<proteinExistence type="predicted"/>
<feature type="domain" description="C2HC/C3H-type" evidence="7">
    <location>
        <begin position="695"/>
        <end position="724"/>
    </location>
</feature>
<evidence type="ECO:0000313" key="8">
    <source>
        <dbReference type="Proteomes" id="UP000694941"/>
    </source>
</evidence>
<reference evidence="9" key="1">
    <citation type="submission" date="2025-08" db="UniProtKB">
        <authorList>
            <consortium name="RefSeq"/>
        </authorList>
    </citation>
    <scope>IDENTIFICATION</scope>
    <source>
        <tissue evidence="9">Muscle</tissue>
    </source>
</reference>
<protein>
    <submittedName>
        <fullName evidence="9">Uncharacterized protein LOC106469613</fullName>
    </submittedName>
</protein>
<feature type="domain" description="C2HC/C3H-type" evidence="7">
    <location>
        <begin position="623"/>
        <end position="652"/>
    </location>
</feature>
<evidence type="ECO:0000256" key="2">
    <source>
        <dbReference type="ARBA" id="ARBA00022737"/>
    </source>
</evidence>
<evidence type="ECO:0000256" key="4">
    <source>
        <dbReference type="ARBA" id="ARBA00022833"/>
    </source>
</evidence>
<dbReference type="RefSeq" id="XP_013785569.2">
    <property type="nucleotide sequence ID" value="XM_013930115.2"/>
</dbReference>
<feature type="compositionally biased region" description="Low complexity" evidence="6">
    <location>
        <begin position="721"/>
        <end position="749"/>
    </location>
</feature>
<organism evidence="8 9">
    <name type="scientific">Limulus polyphemus</name>
    <name type="common">Atlantic horseshoe crab</name>
    <dbReference type="NCBI Taxonomy" id="6850"/>
    <lineage>
        <taxon>Eukaryota</taxon>
        <taxon>Metazoa</taxon>
        <taxon>Ecdysozoa</taxon>
        <taxon>Arthropoda</taxon>
        <taxon>Chelicerata</taxon>
        <taxon>Merostomata</taxon>
        <taxon>Xiphosura</taxon>
        <taxon>Limulidae</taxon>
        <taxon>Limulus</taxon>
    </lineage>
</organism>
<feature type="domain" description="C2HC/C3H-type" evidence="7">
    <location>
        <begin position="6"/>
        <end position="35"/>
    </location>
</feature>
<dbReference type="Pfam" id="PF13913">
    <property type="entry name" value="zf-C2HC_2"/>
    <property type="match status" value="5"/>
</dbReference>
<feature type="compositionally biased region" description="Basic and acidic residues" evidence="6">
    <location>
        <begin position="299"/>
        <end position="312"/>
    </location>
</feature>
<dbReference type="InterPro" id="IPR026319">
    <property type="entry name" value="ZC2HC1A/B-like"/>
</dbReference>
<feature type="domain" description="C2HC/C3H-type" evidence="7">
    <location>
        <begin position="495"/>
        <end position="524"/>
    </location>
</feature>
<feature type="region of interest" description="Disordered" evidence="6">
    <location>
        <begin position="151"/>
        <end position="179"/>
    </location>
</feature>
<accession>A0ABM1BNI4</accession>
<evidence type="ECO:0000256" key="6">
    <source>
        <dbReference type="SAM" id="MobiDB-lite"/>
    </source>
</evidence>
<feature type="region of interest" description="Disordered" evidence="6">
    <location>
        <begin position="657"/>
        <end position="676"/>
    </location>
</feature>
<feature type="region of interest" description="Disordered" evidence="6">
    <location>
        <begin position="585"/>
        <end position="613"/>
    </location>
</feature>
<feature type="compositionally biased region" description="Polar residues" evidence="6">
    <location>
        <begin position="333"/>
        <end position="387"/>
    </location>
</feature>
<keyword evidence="1" id="KW-0479">Metal-binding</keyword>
<dbReference type="InterPro" id="IPR049899">
    <property type="entry name" value="Znf_C2HC_C3H"/>
</dbReference>
<dbReference type="GeneID" id="106469613"/>
<dbReference type="PROSITE" id="PS52027">
    <property type="entry name" value="ZF_C2HC_C3H"/>
    <property type="match status" value="5"/>
</dbReference>
<keyword evidence="3 5" id="KW-0863">Zinc-finger</keyword>
<keyword evidence="8" id="KW-1185">Reference proteome</keyword>
<evidence type="ECO:0000313" key="9">
    <source>
        <dbReference type="RefSeq" id="XP_013785569.2"/>
    </source>
</evidence>
<feature type="region of interest" description="Disordered" evidence="6">
    <location>
        <begin position="527"/>
        <end position="547"/>
    </location>
</feature>